<dbReference type="AlphaFoldDB" id="A0AAP8MEX8"/>
<reference evidence="1 2" key="1">
    <citation type="submission" date="2018-01" db="EMBL/GenBank/DDBJ databases">
        <title>The draft genome sequence of Halioglobus japonicus S1-36.</title>
        <authorList>
            <person name="Du Z.-J."/>
            <person name="Shi M.-J."/>
        </authorList>
    </citation>
    <scope>NUCLEOTIDE SEQUENCE [LARGE SCALE GENOMIC DNA]</scope>
    <source>
        <strain evidence="1 2">S1-36</strain>
    </source>
</reference>
<comment type="caution">
    <text evidence="1">The sequence shown here is derived from an EMBL/GenBank/DDBJ whole genome shotgun (WGS) entry which is preliminary data.</text>
</comment>
<keyword evidence="2" id="KW-1185">Reference proteome</keyword>
<gene>
    <name evidence="1" type="ORF">C0029_09340</name>
</gene>
<evidence type="ECO:0000313" key="2">
    <source>
        <dbReference type="Proteomes" id="UP000235162"/>
    </source>
</evidence>
<evidence type="ECO:0000313" key="1">
    <source>
        <dbReference type="EMBL" id="PLW86591.1"/>
    </source>
</evidence>
<dbReference type="Proteomes" id="UP000235162">
    <property type="component" value="Unassembled WGS sequence"/>
</dbReference>
<name>A0AAP8MEX8_9GAMM</name>
<dbReference type="PROSITE" id="PS51257">
    <property type="entry name" value="PROKAR_LIPOPROTEIN"/>
    <property type="match status" value="1"/>
</dbReference>
<accession>A0AAP8MEX8</accession>
<dbReference type="EMBL" id="PKUR01000002">
    <property type="protein sequence ID" value="PLW86591.1"/>
    <property type="molecule type" value="Genomic_DNA"/>
</dbReference>
<proteinExistence type="predicted"/>
<dbReference type="InterPro" id="IPR032331">
    <property type="entry name" value="DUF4856"/>
</dbReference>
<dbReference type="Pfam" id="PF16148">
    <property type="entry name" value="DUF4856"/>
    <property type="match status" value="1"/>
</dbReference>
<protein>
    <submittedName>
        <fullName evidence="1">DUF4856 domain-containing protein</fullName>
    </submittedName>
</protein>
<dbReference type="KEGG" id="hja:BST95_10310"/>
<dbReference type="RefSeq" id="WP_084199251.1">
    <property type="nucleotide sequence ID" value="NZ_BMYL01000002.1"/>
</dbReference>
<organism evidence="1 2">
    <name type="scientific">Halioglobus japonicus</name>
    <dbReference type="NCBI Taxonomy" id="930805"/>
    <lineage>
        <taxon>Bacteria</taxon>
        <taxon>Pseudomonadati</taxon>
        <taxon>Pseudomonadota</taxon>
        <taxon>Gammaproteobacteria</taxon>
        <taxon>Cellvibrionales</taxon>
        <taxon>Halieaceae</taxon>
        <taxon>Halioglobus</taxon>
    </lineage>
</organism>
<sequence>MTSIVKRTAALSAAVLLATGCKYDFESAFDSGSAVSYSGQTKRHVLIEDLVDEILALPARPVAGNINVASQLNFYFDYDGGTSDGLMHSFAIDGESLLQDGTYGGISSGKNLSGKIAGNDPALINGEFFGWELGMDADPTPEELVDYFFAEVDAEAKSAAINLVTAGGPASITTPYISPEGHDYRQLIQKFLLGAVAFSQGTGDYLMTDFRATNVQEEGQGYTEGGHNWDEAFGYFGAARNYPDYTDTELAQKGGRPEFAGYNDRNGDGVIDLMGEYNFGNSTNCAKRDLGTAGNTNPTDFTTDVFNAFFYGRFALNAAANLGTMGNTEVVLIDAMAKQASVVWEKCISATVVHYINDVIGDMNNFSNGQFADEANFTDLAKHWAEMKGFALGLQFNPRSPFRTGDVQGINLNSLKTALALMGDAPVLPDGTQNGVAYAGGTEQYITDLLEARDILEQAYEFDPENVANW</sequence>